<evidence type="ECO:0000256" key="9">
    <source>
        <dbReference type="SAM" id="Phobius"/>
    </source>
</evidence>
<evidence type="ECO:0000256" key="4">
    <source>
        <dbReference type="ARBA" id="ARBA00022475"/>
    </source>
</evidence>
<dbReference type="RefSeq" id="WP_094033998.1">
    <property type="nucleotide sequence ID" value="NZ_CP022540.1"/>
</dbReference>
<feature type="transmembrane region" description="Helical" evidence="9">
    <location>
        <begin position="373"/>
        <end position="399"/>
    </location>
</feature>
<dbReference type="EMBL" id="CP022540">
    <property type="protein sequence ID" value="ASP19808.1"/>
    <property type="molecule type" value="Genomic_DNA"/>
</dbReference>
<feature type="transmembrane region" description="Helical" evidence="9">
    <location>
        <begin position="119"/>
        <end position="142"/>
    </location>
</feature>
<dbReference type="Pfam" id="PF00361">
    <property type="entry name" value="Proton_antipo_M"/>
    <property type="match status" value="1"/>
</dbReference>
<dbReference type="PRINTS" id="PR01437">
    <property type="entry name" value="NUOXDRDTASE4"/>
</dbReference>
<evidence type="ECO:0000256" key="2">
    <source>
        <dbReference type="ARBA" id="ARBA00004651"/>
    </source>
</evidence>
<accession>A0A222E1G6</accession>
<keyword evidence="12" id="KW-1185">Reference proteome</keyword>
<evidence type="ECO:0000256" key="5">
    <source>
        <dbReference type="ARBA" id="ARBA00022692"/>
    </source>
</evidence>
<evidence type="ECO:0000259" key="10">
    <source>
        <dbReference type="Pfam" id="PF00361"/>
    </source>
</evidence>
<feature type="transmembrane region" description="Helical" evidence="9">
    <location>
        <begin position="205"/>
        <end position="226"/>
    </location>
</feature>
<feature type="transmembrane region" description="Helical" evidence="9">
    <location>
        <begin position="238"/>
        <end position="258"/>
    </location>
</feature>
<comment type="subcellular location">
    <subcellularLocation>
        <location evidence="2">Cell membrane</location>
        <topology evidence="2">Multi-pass membrane protein</topology>
    </subcellularLocation>
    <subcellularLocation>
        <location evidence="8">Membrane</location>
        <topology evidence="8">Multi-pass membrane protein</topology>
    </subcellularLocation>
</comment>
<feature type="transmembrane region" description="Helical" evidence="9">
    <location>
        <begin position="78"/>
        <end position="98"/>
    </location>
</feature>
<dbReference type="OrthoDB" id="9768329at2"/>
<keyword evidence="6 9" id="KW-1133">Transmembrane helix</keyword>
<feature type="transmembrane region" description="Helical" evidence="9">
    <location>
        <begin position="411"/>
        <end position="430"/>
    </location>
</feature>
<evidence type="ECO:0000256" key="1">
    <source>
        <dbReference type="ARBA" id="ARBA00002378"/>
    </source>
</evidence>
<keyword evidence="5 8" id="KW-0812">Transmembrane</keyword>
<dbReference type="PANTHER" id="PTHR42703">
    <property type="entry name" value="NADH DEHYDROGENASE"/>
    <property type="match status" value="1"/>
</dbReference>
<feature type="transmembrane region" description="Helical" evidence="9">
    <location>
        <begin position="35"/>
        <end position="53"/>
    </location>
</feature>
<feature type="transmembrane region" description="Helical" evidence="9">
    <location>
        <begin position="279"/>
        <end position="298"/>
    </location>
</feature>
<feature type="transmembrane region" description="Helical" evidence="9">
    <location>
        <begin position="304"/>
        <end position="321"/>
    </location>
</feature>
<feature type="transmembrane region" description="Helical" evidence="9">
    <location>
        <begin position="6"/>
        <end position="23"/>
    </location>
</feature>
<evidence type="ECO:0000313" key="11">
    <source>
        <dbReference type="EMBL" id="ASP19808.1"/>
    </source>
</evidence>
<comment type="function">
    <text evidence="1">NDH-1 shuttles electrons from NADH, via FMN and iron-sulfur (Fe-S) centers, to quinones in the respiratory chain. The immediate electron acceptor for the enzyme in this species is believed to be ubiquinone. Couples the redox reaction to proton translocation (for every two electrons transferred, four hydrogen ions are translocated across the cytoplasmic membrane), and thus conserves the redox energy in a proton gradient.</text>
</comment>
<feature type="domain" description="NADH:quinone oxidoreductase/Mrp antiporter transmembrane" evidence="10">
    <location>
        <begin position="128"/>
        <end position="405"/>
    </location>
</feature>
<dbReference type="KEGG" id="aht:ANTHELSMS3_01093"/>
<protein>
    <submittedName>
        <fullName evidence="11">Na(+)/H(+) antiporter subunit D</fullName>
    </submittedName>
</protein>
<comment type="similarity">
    <text evidence="3">Belongs to the CPA3 antiporters (TC 2.A.63) subunit D family.</text>
</comment>
<evidence type="ECO:0000256" key="7">
    <source>
        <dbReference type="ARBA" id="ARBA00023136"/>
    </source>
</evidence>
<feature type="transmembrane region" description="Helical" evidence="9">
    <location>
        <begin position="333"/>
        <end position="353"/>
    </location>
</feature>
<feature type="transmembrane region" description="Helical" evidence="9">
    <location>
        <begin position="162"/>
        <end position="184"/>
    </location>
</feature>
<dbReference type="NCBIfam" id="NF009309">
    <property type="entry name" value="PRK12666.1"/>
    <property type="match status" value="1"/>
</dbReference>
<name>A0A222E1G6_9RHOB</name>
<sequence length="531" mass="56249">MNHWIIAPVVLPALLAPLLGYVMRHDIVLARVASAAGTVALFFIALGLAFWAADGGTHVYRLGNWPAPFGIVLVLDRLSAMMVLLTATLALIVLWHAIATGWDAKGRHFHALYQFQLMGICGAFLTGDAFNLFVFFEVLLIASYGLMVHSGGKVRLQAGLQYLVMNLAGSTLFLFALGTMYATTGTLNMADLAVKVPLMPADEGAMVRVAAVLLLIVFMIKAALFPVQFWLPGTYANAPAPVAALFAIMTKVGAYAIIRLHTLAYGPQSSPTAGLVEEWLFPAALVTVALGAIGVLAAKRLMPLLSFSVIGSMGTLMLAVAPQSPYATETALYYLVHSTLSAAALFLLADLVISRRGTDTLSVRPPVLQNGLFAALFFGGAIAMAGMPPLSGFLGKLLILDALRDPHLMPWAWSGILLGSLVTLVGFARAGSMLFWKSTAVIVPEGAEPIDAEPRPAPATTAEVAPTVALLALLAALAVLAGPATNYMRAAGNQLFEPEGYIDAVLAPVEKPEELDSLKIDKPDPLAEEEH</sequence>
<evidence type="ECO:0000256" key="3">
    <source>
        <dbReference type="ARBA" id="ARBA00005346"/>
    </source>
</evidence>
<evidence type="ECO:0000256" key="8">
    <source>
        <dbReference type="RuleBase" id="RU000320"/>
    </source>
</evidence>
<dbReference type="GO" id="GO:0042773">
    <property type="term" value="P:ATP synthesis coupled electron transport"/>
    <property type="evidence" value="ECO:0007669"/>
    <property type="project" value="InterPro"/>
</dbReference>
<gene>
    <name evidence="11" type="primary">mrpD</name>
    <name evidence="11" type="ORF">ANTHELSMS3_01093</name>
</gene>
<keyword evidence="4" id="KW-1003">Cell membrane</keyword>
<dbReference type="InterPro" id="IPR003918">
    <property type="entry name" value="NADH_UbQ_OxRdtase"/>
</dbReference>
<dbReference type="InterPro" id="IPR050586">
    <property type="entry name" value="CPA3_Na-H_Antiporter_D"/>
</dbReference>
<proteinExistence type="inferred from homology"/>
<dbReference type="PANTHER" id="PTHR42703:SF1">
    <property type="entry name" value="NA(+)_H(+) ANTIPORTER SUBUNIT D1"/>
    <property type="match status" value="1"/>
</dbReference>
<keyword evidence="7 9" id="KW-0472">Membrane</keyword>
<dbReference type="InterPro" id="IPR001750">
    <property type="entry name" value="ND/Mrp_TM"/>
</dbReference>
<dbReference type="AlphaFoldDB" id="A0A222E1G6"/>
<dbReference type="GO" id="GO:0005886">
    <property type="term" value="C:plasma membrane"/>
    <property type="evidence" value="ECO:0007669"/>
    <property type="project" value="UniProtKB-SubCell"/>
</dbReference>
<organism evidence="11 12">
    <name type="scientific">Antarctobacter heliothermus</name>
    <dbReference type="NCBI Taxonomy" id="74033"/>
    <lineage>
        <taxon>Bacteria</taxon>
        <taxon>Pseudomonadati</taxon>
        <taxon>Pseudomonadota</taxon>
        <taxon>Alphaproteobacteria</taxon>
        <taxon>Rhodobacterales</taxon>
        <taxon>Roseobacteraceae</taxon>
        <taxon>Antarctobacter</taxon>
    </lineage>
</organism>
<evidence type="ECO:0000256" key="6">
    <source>
        <dbReference type="ARBA" id="ARBA00022989"/>
    </source>
</evidence>
<reference evidence="11 12" key="1">
    <citation type="submission" date="2017-07" db="EMBL/GenBank/DDBJ databases">
        <title>Genome Sequence of Antarctobacter heliothermus Strain SMS3 Isolated from a culture of the Diatom Skeletonema marinoi.</title>
        <authorList>
            <person name="Topel M."/>
            <person name="Pinder M.I.M."/>
            <person name="Johansson O.N."/>
            <person name="Kourtchenko O."/>
            <person name="Godhe A."/>
            <person name="Clarke A.K."/>
        </authorList>
    </citation>
    <scope>NUCLEOTIDE SEQUENCE [LARGE SCALE GENOMIC DNA]</scope>
    <source>
        <strain evidence="11 12">SMS3</strain>
    </source>
</reference>
<dbReference type="GO" id="GO:0008137">
    <property type="term" value="F:NADH dehydrogenase (ubiquinone) activity"/>
    <property type="evidence" value="ECO:0007669"/>
    <property type="project" value="InterPro"/>
</dbReference>
<dbReference type="Proteomes" id="UP000203589">
    <property type="component" value="Chromosome"/>
</dbReference>
<evidence type="ECO:0000313" key="12">
    <source>
        <dbReference type="Proteomes" id="UP000203589"/>
    </source>
</evidence>